<dbReference type="Gene3D" id="3.40.50.880">
    <property type="match status" value="1"/>
</dbReference>
<evidence type="ECO:0000259" key="3">
    <source>
        <dbReference type="Pfam" id="PF06283"/>
    </source>
</evidence>
<keyword evidence="1" id="KW-0732">Signal</keyword>
<dbReference type="InterPro" id="IPR029062">
    <property type="entry name" value="Class_I_gatase-like"/>
</dbReference>
<evidence type="ECO:0000259" key="2">
    <source>
        <dbReference type="Pfam" id="PF00857"/>
    </source>
</evidence>
<dbReference type="Proteomes" id="UP000318081">
    <property type="component" value="Chromosome"/>
</dbReference>
<dbReference type="RefSeq" id="WP_145220791.1">
    <property type="nucleotide sequence ID" value="NZ_CP036432.1"/>
</dbReference>
<feature type="domain" description="Isochorismatase-like" evidence="2">
    <location>
        <begin position="204"/>
        <end position="261"/>
    </location>
</feature>
<feature type="signal peptide" evidence="1">
    <location>
        <begin position="1"/>
        <end position="28"/>
    </location>
</feature>
<dbReference type="Gene3D" id="3.40.50.850">
    <property type="entry name" value="Isochorismatase-like"/>
    <property type="match status" value="1"/>
</dbReference>
<feature type="domain" description="ThuA-like" evidence="3">
    <location>
        <begin position="320"/>
        <end position="529"/>
    </location>
</feature>
<dbReference type="InterPro" id="IPR000868">
    <property type="entry name" value="Isochorismatase-like_dom"/>
</dbReference>
<dbReference type="SUPFAM" id="SSF52499">
    <property type="entry name" value="Isochorismatase-like hydrolases"/>
    <property type="match status" value="1"/>
</dbReference>
<name>A0ABX5Y383_9BACT</name>
<accession>A0ABX5Y383</accession>
<organism evidence="4 5">
    <name type="scientific">Stieleria magnilauensis</name>
    <dbReference type="NCBI Taxonomy" id="2527963"/>
    <lineage>
        <taxon>Bacteria</taxon>
        <taxon>Pseudomonadati</taxon>
        <taxon>Planctomycetota</taxon>
        <taxon>Planctomycetia</taxon>
        <taxon>Pirellulales</taxon>
        <taxon>Pirellulaceae</taxon>
        <taxon>Stieleria</taxon>
    </lineage>
</organism>
<reference evidence="4 5" key="1">
    <citation type="submission" date="2019-02" db="EMBL/GenBank/DDBJ databases">
        <title>Deep-cultivation of Planctomycetes and their phenomic and genomic characterization uncovers novel biology.</title>
        <authorList>
            <person name="Wiegand S."/>
            <person name="Jogler M."/>
            <person name="Boedeker C."/>
            <person name="Pinto D."/>
            <person name="Vollmers J."/>
            <person name="Rivas-Marin E."/>
            <person name="Kohn T."/>
            <person name="Peeters S.H."/>
            <person name="Heuer A."/>
            <person name="Rast P."/>
            <person name="Oberbeckmann S."/>
            <person name="Bunk B."/>
            <person name="Jeske O."/>
            <person name="Meyerdierks A."/>
            <person name="Storesund J.E."/>
            <person name="Kallscheuer N."/>
            <person name="Luecker S."/>
            <person name="Lage O.M."/>
            <person name="Pohl T."/>
            <person name="Merkel B.J."/>
            <person name="Hornburger P."/>
            <person name="Mueller R.-W."/>
            <person name="Bruemmer F."/>
            <person name="Labrenz M."/>
            <person name="Spormann A.M."/>
            <person name="Op den Camp H."/>
            <person name="Overmann J."/>
            <person name="Amann R."/>
            <person name="Jetten M.S.M."/>
            <person name="Mascher T."/>
            <person name="Medema M.H."/>
            <person name="Devos D.P."/>
            <person name="Kaster A.-K."/>
            <person name="Ovreas L."/>
            <person name="Rohde M."/>
            <person name="Galperin M.Y."/>
            <person name="Jogler C."/>
        </authorList>
    </citation>
    <scope>NUCLEOTIDE SEQUENCE [LARGE SCALE GENOMIC DNA]</scope>
    <source>
        <strain evidence="4 5">TBK1r</strain>
    </source>
</reference>
<dbReference type="SUPFAM" id="SSF52317">
    <property type="entry name" value="Class I glutamine amidotransferase-like"/>
    <property type="match status" value="1"/>
</dbReference>
<dbReference type="InterPro" id="IPR029010">
    <property type="entry name" value="ThuA-like"/>
</dbReference>
<dbReference type="Pfam" id="PF00857">
    <property type="entry name" value="Isochorismatase"/>
    <property type="match status" value="1"/>
</dbReference>
<dbReference type="CDD" id="cd03128">
    <property type="entry name" value="GAT_1"/>
    <property type="match status" value="1"/>
</dbReference>
<dbReference type="InterPro" id="IPR036380">
    <property type="entry name" value="Isochorismatase-like_sf"/>
</dbReference>
<evidence type="ECO:0000256" key="1">
    <source>
        <dbReference type="SAM" id="SignalP"/>
    </source>
</evidence>
<sequence length="556" mass="61354">MNPLALFPSIVLTFGFSLMMSALPPASAQSLNLQLRYQPPTAEGSPRFHRLTRDEQWDPDRTAVIVCDMWDSHHCVNAVRRVAQLAPRIDRFCDTLREQGVTIIHAPSSCMPAYQNHPARARVTAIPAAAAMPADIASWCDQIPSEEAAAYPIDQSEGGEDDDADDHRQWAERLAAIGRNPRAPWQRQVDVIGIDDQRDFISDSGTEIWSILTSRGIDNVILVGVHTNMCVLGRPFGLRRLASAGKNVVLARDLTDTMYDDRAWPYASHFTGTDLIVAHVERYVCPTISSDQVLGDQAFRFAGDHRINLLMLVAENEYQTNETLPAFAAKHLSTHFSVQFAWGSDTERHEIVGIEQLADADALLVSVRRRALPKRDLDLIREFVRQGKPVIGIRTASHAFSLRDQPAPDGKGVWDSFDADVFGGNYTGHFGNSLKTTLRRPTDAIHDPIVSSTGAMNIQPGGSLYKTAPLAKGARVLLEGLVEGETAQPVAWTFIRNDGGRSFYTSLGHVQDFEQAEFEAFLSAGIHWACGLEPHTLAEVEAQNKRYAAGGGKQRK</sequence>
<dbReference type="Pfam" id="PF06283">
    <property type="entry name" value="ThuA"/>
    <property type="match status" value="1"/>
</dbReference>
<protein>
    <submittedName>
        <fullName evidence="4">Isochorismatase family protein</fullName>
    </submittedName>
</protein>
<evidence type="ECO:0000313" key="4">
    <source>
        <dbReference type="EMBL" id="QDV88466.1"/>
    </source>
</evidence>
<gene>
    <name evidence="4" type="ORF">TBK1r_74990</name>
</gene>
<proteinExistence type="predicted"/>
<keyword evidence="5" id="KW-1185">Reference proteome</keyword>
<dbReference type="EMBL" id="CP036432">
    <property type="protein sequence ID" value="QDV88466.1"/>
    <property type="molecule type" value="Genomic_DNA"/>
</dbReference>
<feature type="chain" id="PRO_5046051400" evidence="1">
    <location>
        <begin position="29"/>
        <end position="556"/>
    </location>
</feature>
<evidence type="ECO:0000313" key="5">
    <source>
        <dbReference type="Proteomes" id="UP000318081"/>
    </source>
</evidence>